<protein>
    <submittedName>
        <fullName evidence="1">TPL-binding domain in jasmonate signaling</fullName>
    </submittedName>
</protein>
<proteinExistence type="predicted"/>
<accession>A0A8S5R8S2</accession>
<dbReference type="EMBL" id="BK015845">
    <property type="protein sequence ID" value="DAE27743.1"/>
    <property type="molecule type" value="Genomic_DNA"/>
</dbReference>
<sequence>MATPSGDIICMCCRKRTNETYSKGHVRDCTSPKTHMI</sequence>
<reference evidence="1" key="1">
    <citation type="journal article" date="2021" name="Proc. Natl. Acad. Sci. U.S.A.">
        <title>A Catalog of Tens of Thousands of Viruses from Human Metagenomes Reveals Hidden Associations with Chronic Diseases.</title>
        <authorList>
            <person name="Tisza M.J."/>
            <person name="Buck C.B."/>
        </authorList>
    </citation>
    <scope>NUCLEOTIDE SEQUENCE</scope>
    <source>
        <strain evidence="1">CtpeS3</strain>
    </source>
</reference>
<organism evidence="1">
    <name type="scientific">virus sp. ctpeS3</name>
    <dbReference type="NCBI Taxonomy" id="2826815"/>
    <lineage>
        <taxon>Viruses</taxon>
    </lineage>
</organism>
<name>A0A8S5R8S2_9VIRU</name>
<evidence type="ECO:0000313" key="1">
    <source>
        <dbReference type="EMBL" id="DAE27743.1"/>
    </source>
</evidence>